<comment type="caution">
    <text evidence="1">The sequence shown here is derived from an EMBL/GenBank/DDBJ whole genome shotgun (WGS) entry which is preliminary data.</text>
</comment>
<evidence type="ECO:0000313" key="1">
    <source>
        <dbReference type="EMBL" id="OGD88981.1"/>
    </source>
</evidence>
<gene>
    <name evidence="1" type="ORF">A3D04_01385</name>
</gene>
<name>A0A1F5GAT5_9BACT</name>
<dbReference type="EMBL" id="MFBD01000015">
    <property type="protein sequence ID" value="OGD88981.1"/>
    <property type="molecule type" value="Genomic_DNA"/>
</dbReference>
<evidence type="ECO:0000313" key="2">
    <source>
        <dbReference type="Proteomes" id="UP000177369"/>
    </source>
</evidence>
<accession>A0A1F5GAT5</accession>
<dbReference type="AlphaFoldDB" id="A0A1F5GAT5"/>
<protein>
    <submittedName>
        <fullName evidence="1">Uncharacterized protein</fullName>
    </submittedName>
</protein>
<dbReference type="Proteomes" id="UP000177369">
    <property type="component" value="Unassembled WGS sequence"/>
</dbReference>
<organism evidence="1 2">
    <name type="scientific">Candidatus Curtissbacteria bacterium RIFCSPHIGHO2_02_FULL_40_16b</name>
    <dbReference type="NCBI Taxonomy" id="1797714"/>
    <lineage>
        <taxon>Bacteria</taxon>
        <taxon>Candidatus Curtissiibacteriota</taxon>
    </lineage>
</organism>
<sequence length="408" mass="45642">MIPERALIQPDHKTEIRKTDQFPTYPTPDVGKYRQAEKILGYDPLFDINAYKGLADLKPQVSEEEFDRRKTQLNLRTRHNLETALGERFKVEISQVTYQVIDGNLQSPEHDERFIEIIKRGQRYRQKNGSKETAREHAEVEGFARAEKILTDPRFDGVKIIIISPRGQNDSMYQHNFFDIWEKHGDCVTISRYTTSTTYKQFMKAAAAFDQFNNLPQNPCDADFLKTPLLTYKSLEPILALFPPDGNTITRQELEEITAICSQLIINYVNNPLLKTYNALLNFADALAGKAPGLEAIIRKTAHFQTYSTPDVGSLVNYFGSFPVRQVAAGCGLQTDFSSIVSGQLSVVNSPFSVAEFGKSCPECQTSADHFHCPREKGGCGGKIPSGAGITKCPHCSLTKEQAGSNCA</sequence>
<proteinExistence type="predicted"/>
<reference evidence="1 2" key="1">
    <citation type="journal article" date="2016" name="Nat. Commun.">
        <title>Thousands of microbial genomes shed light on interconnected biogeochemical processes in an aquifer system.</title>
        <authorList>
            <person name="Anantharaman K."/>
            <person name="Brown C.T."/>
            <person name="Hug L.A."/>
            <person name="Sharon I."/>
            <person name="Castelle C.J."/>
            <person name="Probst A.J."/>
            <person name="Thomas B.C."/>
            <person name="Singh A."/>
            <person name="Wilkins M.J."/>
            <person name="Karaoz U."/>
            <person name="Brodie E.L."/>
            <person name="Williams K.H."/>
            <person name="Hubbard S.S."/>
            <person name="Banfield J.F."/>
        </authorList>
    </citation>
    <scope>NUCLEOTIDE SEQUENCE [LARGE SCALE GENOMIC DNA]</scope>
</reference>